<evidence type="ECO:0000256" key="1">
    <source>
        <dbReference type="SAM" id="Phobius"/>
    </source>
</evidence>
<feature type="transmembrane region" description="Helical" evidence="1">
    <location>
        <begin position="52"/>
        <end position="71"/>
    </location>
</feature>
<keyword evidence="1" id="KW-1133">Transmembrane helix</keyword>
<dbReference type="RefSeq" id="WP_348260703.1">
    <property type="nucleotide sequence ID" value="NZ_CP121196.1"/>
</dbReference>
<protein>
    <submittedName>
        <fullName evidence="2">DUF1761 domain-containing protein</fullName>
    </submittedName>
</protein>
<dbReference type="AlphaFoldDB" id="A0AAU7DEH1"/>
<feature type="transmembrane region" description="Helical" evidence="1">
    <location>
        <begin position="83"/>
        <end position="103"/>
    </location>
</feature>
<accession>A0AAU7DEH1</accession>
<dbReference type="Pfam" id="PF08570">
    <property type="entry name" value="DUF1761"/>
    <property type="match status" value="1"/>
</dbReference>
<dbReference type="InterPro" id="IPR013879">
    <property type="entry name" value="DUF1761"/>
</dbReference>
<organism evidence="2">
    <name type="scientific">Telmatobacter sp. DSM 110680</name>
    <dbReference type="NCBI Taxonomy" id="3036704"/>
    <lineage>
        <taxon>Bacteria</taxon>
        <taxon>Pseudomonadati</taxon>
        <taxon>Acidobacteriota</taxon>
        <taxon>Terriglobia</taxon>
        <taxon>Terriglobales</taxon>
        <taxon>Acidobacteriaceae</taxon>
        <taxon>Telmatobacter</taxon>
    </lineage>
</organism>
<keyword evidence="1" id="KW-0812">Transmembrane</keyword>
<gene>
    <name evidence="2" type="ORF">P8935_12915</name>
</gene>
<reference evidence="2" key="1">
    <citation type="submission" date="2023-03" db="EMBL/GenBank/DDBJ databases">
        <title>Edaphobacter sp.</title>
        <authorList>
            <person name="Huber K.J."/>
            <person name="Papendorf J."/>
            <person name="Pilke C."/>
            <person name="Bunk B."/>
            <person name="Sproeer C."/>
            <person name="Pester M."/>
        </authorList>
    </citation>
    <scope>NUCLEOTIDE SEQUENCE</scope>
    <source>
        <strain evidence="2">DSM 110680</strain>
    </source>
</reference>
<dbReference type="EMBL" id="CP121196">
    <property type="protein sequence ID" value="XBH15470.1"/>
    <property type="molecule type" value="Genomic_DNA"/>
</dbReference>
<sequence length="133" mass="14210">MDFHTLNFWAILAAALSAFLIGGAWYSPALFAGAWKKANGFLSEEPKAGPRVFVIGFVLSLVMAINLAMFLNDPKTTTAWGATAGFLAGFGWVAMGMGIVALFERRSLQYVLINGGYLTVALTAMGAILGAWR</sequence>
<feature type="transmembrane region" description="Helical" evidence="1">
    <location>
        <begin position="6"/>
        <end position="31"/>
    </location>
</feature>
<proteinExistence type="predicted"/>
<keyword evidence="1" id="KW-0472">Membrane</keyword>
<name>A0AAU7DEH1_9BACT</name>
<evidence type="ECO:0000313" key="2">
    <source>
        <dbReference type="EMBL" id="XBH15470.1"/>
    </source>
</evidence>
<feature type="transmembrane region" description="Helical" evidence="1">
    <location>
        <begin position="110"/>
        <end position="132"/>
    </location>
</feature>